<dbReference type="AlphaFoldDB" id="A0ABD2L067"/>
<dbReference type="SMART" id="SM00256">
    <property type="entry name" value="FBOX"/>
    <property type="match status" value="1"/>
</dbReference>
<evidence type="ECO:0000313" key="3">
    <source>
        <dbReference type="Proteomes" id="UP001620626"/>
    </source>
</evidence>
<keyword evidence="3" id="KW-1185">Reference proteome</keyword>
<dbReference type="InterPro" id="IPR032675">
    <property type="entry name" value="LRR_dom_sf"/>
</dbReference>
<dbReference type="CDD" id="cd09917">
    <property type="entry name" value="F-box_SF"/>
    <property type="match status" value="1"/>
</dbReference>
<reference evidence="2 3" key="1">
    <citation type="submission" date="2024-10" db="EMBL/GenBank/DDBJ databases">
        <authorList>
            <person name="Kim D."/>
        </authorList>
    </citation>
    <scope>NUCLEOTIDE SEQUENCE [LARGE SCALE GENOMIC DNA]</scope>
    <source>
        <strain evidence="2">BH-2024</strain>
    </source>
</reference>
<dbReference type="PANTHER" id="PTHR38926:SF72">
    <property type="entry name" value="IM:7136021-RELATED"/>
    <property type="match status" value="1"/>
</dbReference>
<dbReference type="PANTHER" id="PTHR38926">
    <property type="entry name" value="F-BOX DOMAIN CONTAINING PROTEIN, EXPRESSED"/>
    <property type="match status" value="1"/>
</dbReference>
<dbReference type="Gene3D" id="1.20.1280.50">
    <property type="match status" value="1"/>
</dbReference>
<organism evidence="2 3">
    <name type="scientific">Heterodera trifolii</name>
    <dbReference type="NCBI Taxonomy" id="157864"/>
    <lineage>
        <taxon>Eukaryota</taxon>
        <taxon>Metazoa</taxon>
        <taxon>Ecdysozoa</taxon>
        <taxon>Nematoda</taxon>
        <taxon>Chromadorea</taxon>
        <taxon>Rhabditida</taxon>
        <taxon>Tylenchina</taxon>
        <taxon>Tylenchomorpha</taxon>
        <taxon>Tylenchoidea</taxon>
        <taxon>Heteroderidae</taxon>
        <taxon>Heteroderinae</taxon>
        <taxon>Heterodera</taxon>
    </lineage>
</organism>
<dbReference type="PROSITE" id="PS50181">
    <property type="entry name" value="FBOX"/>
    <property type="match status" value="1"/>
</dbReference>
<gene>
    <name evidence="2" type="ORF">niasHT_015542</name>
</gene>
<comment type="caution">
    <text evidence="2">The sequence shown here is derived from an EMBL/GenBank/DDBJ whole genome shotgun (WGS) entry which is preliminary data.</text>
</comment>
<dbReference type="EMBL" id="JBICBT010000590">
    <property type="protein sequence ID" value="KAL3108620.1"/>
    <property type="molecule type" value="Genomic_DNA"/>
</dbReference>
<dbReference type="InterPro" id="IPR001810">
    <property type="entry name" value="F-box_dom"/>
</dbReference>
<dbReference type="Pfam" id="PF12937">
    <property type="entry name" value="F-box-like"/>
    <property type="match status" value="1"/>
</dbReference>
<dbReference type="SUPFAM" id="SSF81383">
    <property type="entry name" value="F-box domain"/>
    <property type="match status" value="1"/>
</dbReference>
<accession>A0ABD2L067</accession>
<dbReference type="Proteomes" id="UP001620626">
    <property type="component" value="Unassembled WGS sequence"/>
</dbReference>
<name>A0ABD2L067_9BILA</name>
<proteinExistence type="predicted"/>
<sequence>MDEIKRKSSERLQKNEVIRRSRDKKVKVEETTNCFTMDVAAHIDKLPDDILLLIFRKLPHLNRLSLEFVCKRWRKLARKFVWADVKMLRLSQWTPQKHKVNKIIERAGKYLRELCLEEIKWQKILNQLTKMPNLQHISLCGKGDVMLEHQHIISIAQCFPNLLSLNLWKCLKFENGSNPSQNSSDAISELLSKCDAIEYLSLCRATNIGTVLFEPTVLPPKLAFLETDDTFDLQAMFKIANEKCRNIRCLSLQFLKPTIPSLDFVHEDTLKRLVHLELDFHKTPQASFFENFVKTSLGFLANLRILRLAKVTGEALLAVIDRCPNLEDLGYSAYNIDILAAFLSLSRLKNLRFLVIRHYGKVLQQISTQKCVKCYENCDETFVGRSLKQIAQNGKLEFLSLNFAISVGLMCKLVRECKCLTSLFCPIVRYQPLASLCQCLTELNQQMNKSSERVDAVQQRKRTLNISVNFEKSRTMSHPFIHFLHTPDFGSDVVRQNFEQLFTKMPSFLCEQPETIDDYYDDDDEEEMDQNE</sequence>
<evidence type="ECO:0000313" key="2">
    <source>
        <dbReference type="EMBL" id="KAL3108620.1"/>
    </source>
</evidence>
<evidence type="ECO:0000259" key="1">
    <source>
        <dbReference type="PROSITE" id="PS50181"/>
    </source>
</evidence>
<feature type="domain" description="F-box" evidence="1">
    <location>
        <begin position="40"/>
        <end position="85"/>
    </location>
</feature>
<protein>
    <recommendedName>
        <fullName evidence="1">F-box domain-containing protein</fullName>
    </recommendedName>
</protein>
<dbReference type="SUPFAM" id="SSF52047">
    <property type="entry name" value="RNI-like"/>
    <property type="match status" value="1"/>
</dbReference>
<dbReference type="InterPro" id="IPR036047">
    <property type="entry name" value="F-box-like_dom_sf"/>
</dbReference>
<dbReference type="Gene3D" id="3.80.10.10">
    <property type="entry name" value="Ribonuclease Inhibitor"/>
    <property type="match status" value="1"/>
</dbReference>